<evidence type="ECO:0000313" key="3">
    <source>
        <dbReference type="EMBL" id="MBK4217366.1"/>
    </source>
</evidence>
<feature type="transmembrane region" description="Helical" evidence="1">
    <location>
        <begin position="279"/>
        <end position="298"/>
    </location>
</feature>
<dbReference type="Proteomes" id="UP000640485">
    <property type="component" value="Unassembled WGS sequence"/>
</dbReference>
<proteinExistence type="predicted"/>
<keyword evidence="1" id="KW-1133">Transmembrane helix</keyword>
<feature type="transmembrane region" description="Helical" evidence="1">
    <location>
        <begin position="150"/>
        <end position="170"/>
    </location>
</feature>
<dbReference type="SUPFAM" id="SSF103481">
    <property type="entry name" value="Multidrug resistance efflux transporter EmrE"/>
    <property type="match status" value="2"/>
</dbReference>
<feature type="transmembrane region" description="Helical" evidence="1">
    <location>
        <begin position="224"/>
        <end position="246"/>
    </location>
</feature>
<dbReference type="EMBL" id="JAEPRQ010000006">
    <property type="protein sequence ID" value="MBK4217366.1"/>
    <property type="molecule type" value="Genomic_DNA"/>
</dbReference>
<organism evidence="3 4">
    <name type="scientific">Paracoccus caeni</name>
    <dbReference type="NCBI Taxonomy" id="657651"/>
    <lineage>
        <taxon>Bacteria</taxon>
        <taxon>Pseudomonadati</taxon>
        <taxon>Pseudomonadota</taxon>
        <taxon>Alphaproteobacteria</taxon>
        <taxon>Rhodobacterales</taxon>
        <taxon>Paracoccaceae</taxon>
        <taxon>Paracoccus</taxon>
    </lineage>
</organism>
<feature type="domain" description="EamA" evidence="2">
    <location>
        <begin position="156"/>
        <end position="297"/>
    </location>
</feature>
<feature type="transmembrane region" description="Helical" evidence="1">
    <location>
        <begin position="66"/>
        <end position="87"/>
    </location>
</feature>
<dbReference type="InterPro" id="IPR037185">
    <property type="entry name" value="EmrE-like"/>
</dbReference>
<dbReference type="InterPro" id="IPR000620">
    <property type="entry name" value="EamA_dom"/>
</dbReference>
<dbReference type="GO" id="GO:0016020">
    <property type="term" value="C:membrane"/>
    <property type="evidence" value="ECO:0007669"/>
    <property type="project" value="InterPro"/>
</dbReference>
<evidence type="ECO:0000259" key="2">
    <source>
        <dbReference type="Pfam" id="PF00892"/>
    </source>
</evidence>
<evidence type="ECO:0000313" key="4">
    <source>
        <dbReference type="Proteomes" id="UP000640485"/>
    </source>
</evidence>
<feature type="transmembrane region" description="Helical" evidence="1">
    <location>
        <begin position="190"/>
        <end position="212"/>
    </location>
</feature>
<feature type="domain" description="EamA" evidence="2">
    <location>
        <begin position="5"/>
        <end position="135"/>
    </location>
</feature>
<dbReference type="PANTHER" id="PTHR22911">
    <property type="entry name" value="ACYL-MALONYL CONDENSING ENZYME-RELATED"/>
    <property type="match status" value="1"/>
</dbReference>
<dbReference type="Pfam" id="PF00892">
    <property type="entry name" value="EamA"/>
    <property type="match status" value="2"/>
</dbReference>
<evidence type="ECO:0000256" key="1">
    <source>
        <dbReference type="SAM" id="Phobius"/>
    </source>
</evidence>
<reference evidence="3" key="1">
    <citation type="submission" date="2021-01" db="EMBL/GenBank/DDBJ databases">
        <title>Paracoccus amoyensis sp. nov., isolated from the surface seawater along the coast of Xiamen Island, China.</title>
        <authorList>
            <person name="Lyu L."/>
        </authorList>
    </citation>
    <scope>NUCLEOTIDE SEQUENCE</scope>
    <source>
        <strain evidence="3">MJ17</strain>
    </source>
</reference>
<keyword evidence="4" id="KW-1185">Reference proteome</keyword>
<keyword evidence="1" id="KW-0812">Transmembrane</keyword>
<dbReference type="RefSeq" id="WP_200688049.1">
    <property type="nucleotide sequence ID" value="NZ_JAEPRQ010000006.1"/>
</dbReference>
<gene>
    <name evidence="3" type="ORF">JJJ17_15665</name>
</gene>
<keyword evidence="1" id="KW-0472">Membrane</keyword>
<accession>A0A934VVV8</accession>
<comment type="caution">
    <text evidence="3">The sequence shown here is derived from an EMBL/GenBank/DDBJ whole genome shotgun (WGS) entry which is preliminary data.</text>
</comment>
<sequence>MPIYELAALGAAACWALTGSLVTGAVRAIGPFWFNLLRHIFVILMLSVVVGFLVPQGHLGRHEAAILIASGIIGIFIGDTLNFAAVGRLGARRAGALFALNAPMAAIMGWLVLGETLNSQAVLGICVTAAGVAIAIAGRPPANAHRFEQTEGIILTGILFGLGAALTQALGSLVARPVMEAGVDPYVASLLRVSASGLCFGVLASVMASGVTSAKPMRPMTTEAIAMALLTAIFGLGLGMTLLMFALSGGKVGIVSTLSATSPVLILPLLWLRTGQRPTRASCLGAVIACAGMALLFLR</sequence>
<name>A0A934VVV8_9RHOB</name>
<feature type="transmembrane region" description="Helical" evidence="1">
    <location>
        <begin position="94"/>
        <end position="113"/>
    </location>
</feature>
<dbReference type="AlphaFoldDB" id="A0A934VVV8"/>
<dbReference type="PANTHER" id="PTHR22911:SF137">
    <property type="entry name" value="SOLUTE CARRIER FAMILY 35 MEMBER G2-RELATED"/>
    <property type="match status" value="1"/>
</dbReference>
<protein>
    <submittedName>
        <fullName evidence="3">DMT family transporter</fullName>
    </submittedName>
</protein>
<feature type="transmembrane region" description="Helical" evidence="1">
    <location>
        <begin position="36"/>
        <end position="54"/>
    </location>
</feature>
<feature type="transmembrane region" description="Helical" evidence="1">
    <location>
        <begin position="252"/>
        <end position="272"/>
    </location>
</feature>
<feature type="transmembrane region" description="Helical" evidence="1">
    <location>
        <begin position="6"/>
        <end position="29"/>
    </location>
</feature>
<feature type="transmembrane region" description="Helical" evidence="1">
    <location>
        <begin position="119"/>
        <end position="138"/>
    </location>
</feature>